<dbReference type="RefSeq" id="WP_072989641.1">
    <property type="nucleotide sequence ID" value="NZ_FQZB01000013.1"/>
</dbReference>
<name>A0A1M6P8C8_9CLOT</name>
<dbReference type="Pfam" id="PF04977">
    <property type="entry name" value="DivIC"/>
    <property type="match status" value="1"/>
</dbReference>
<evidence type="ECO:0000313" key="2">
    <source>
        <dbReference type="EMBL" id="SHK04174.1"/>
    </source>
</evidence>
<dbReference type="AlphaFoldDB" id="A0A1M6P8C8"/>
<gene>
    <name evidence="2" type="ORF">SAMN02745163_03068</name>
</gene>
<feature type="region of interest" description="Disordered" evidence="1">
    <location>
        <begin position="55"/>
        <end position="91"/>
    </location>
</feature>
<dbReference type="STRING" id="1121302.SAMN02745163_03068"/>
<evidence type="ECO:0000256" key="1">
    <source>
        <dbReference type="SAM" id="MobiDB-lite"/>
    </source>
</evidence>
<sequence>MKKRLTLRNVVILVLLCIFSVSFIRQEIAMRHLKIEIQEKSGELDKLKEKNERLKDEVQGTKTDDYSEKMARERLGSIKPGEKAVISSEKK</sequence>
<dbReference type="InterPro" id="IPR007060">
    <property type="entry name" value="FtsL/DivIC"/>
</dbReference>
<dbReference type="Proteomes" id="UP000184310">
    <property type="component" value="Unassembled WGS sequence"/>
</dbReference>
<accession>A0A1M6P8C8</accession>
<dbReference type="GO" id="GO:0051301">
    <property type="term" value="P:cell division"/>
    <property type="evidence" value="ECO:0007669"/>
    <property type="project" value="UniProtKB-KW"/>
</dbReference>
<dbReference type="OrthoDB" id="9815382at2"/>
<organism evidence="2 3">
    <name type="scientific">Clostridium cavendishii DSM 21758</name>
    <dbReference type="NCBI Taxonomy" id="1121302"/>
    <lineage>
        <taxon>Bacteria</taxon>
        <taxon>Bacillati</taxon>
        <taxon>Bacillota</taxon>
        <taxon>Clostridia</taxon>
        <taxon>Eubacteriales</taxon>
        <taxon>Clostridiaceae</taxon>
        <taxon>Clostridium</taxon>
    </lineage>
</organism>
<keyword evidence="2" id="KW-0131">Cell cycle</keyword>
<keyword evidence="2" id="KW-0132">Cell division</keyword>
<proteinExistence type="predicted"/>
<evidence type="ECO:0000313" key="3">
    <source>
        <dbReference type="Proteomes" id="UP000184310"/>
    </source>
</evidence>
<reference evidence="2 3" key="1">
    <citation type="submission" date="2016-11" db="EMBL/GenBank/DDBJ databases">
        <authorList>
            <person name="Jaros S."/>
            <person name="Januszkiewicz K."/>
            <person name="Wedrychowicz H."/>
        </authorList>
    </citation>
    <scope>NUCLEOTIDE SEQUENCE [LARGE SCALE GENOMIC DNA]</scope>
    <source>
        <strain evidence="2 3">DSM 21758</strain>
    </source>
</reference>
<protein>
    <submittedName>
        <fullName evidence="2">Cell division protein FtsB</fullName>
    </submittedName>
</protein>
<dbReference type="EMBL" id="FQZB01000013">
    <property type="protein sequence ID" value="SHK04174.1"/>
    <property type="molecule type" value="Genomic_DNA"/>
</dbReference>
<keyword evidence="3" id="KW-1185">Reference proteome</keyword>